<proteinExistence type="predicted"/>
<dbReference type="PANTHER" id="PTHR38847:SF1">
    <property type="entry name" value="PSEUDOURIDINE SYNTHASE RSUA_RLUA-LIKE DOMAIN-CONTAINING PROTEIN"/>
    <property type="match status" value="1"/>
</dbReference>
<accession>A0AAV9GQ34</accession>
<evidence type="ECO:0000256" key="1">
    <source>
        <dbReference type="SAM" id="SignalP"/>
    </source>
</evidence>
<evidence type="ECO:0000313" key="3">
    <source>
        <dbReference type="Proteomes" id="UP001321760"/>
    </source>
</evidence>
<sequence length="241" mass="24956">MKLNLFHTLSLLFLAAFAAALPPSALPIPILESRQAPDTQLTPRQVSGVTITSIAFGGTGCPAGSVSASLASGASALNLGFSSFTNTFSANNKACNVAVTLNLPAGVRFAVSTARYQGSANLASGVTSSMSETHFFSGLSLRASTSATLGGAYSGGFNLNRPASTFFPACSAQTSFVLNVQVQGRLTSSVGTPGGQSASLGLLGLNLAWEWGPVLQSLKDNNTADYALQDKRFQWTLHRDE</sequence>
<keyword evidence="3" id="KW-1185">Reference proteome</keyword>
<dbReference type="InterPro" id="IPR025649">
    <property type="entry name" value="DUF4360"/>
</dbReference>
<reference evidence="2" key="2">
    <citation type="submission" date="2023-05" db="EMBL/GenBank/DDBJ databases">
        <authorList>
            <consortium name="Lawrence Berkeley National Laboratory"/>
            <person name="Steindorff A."/>
            <person name="Hensen N."/>
            <person name="Bonometti L."/>
            <person name="Westerberg I."/>
            <person name="Brannstrom I.O."/>
            <person name="Guillou S."/>
            <person name="Cros-Aarteil S."/>
            <person name="Calhoun S."/>
            <person name="Haridas S."/>
            <person name="Kuo A."/>
            <person name="Mondo S."/>
            <person name="Pangilinan J."/>
            <person name="Riley R."/>
            <person name="Labutti K."/>
            <person name="Andreopoulos B."/>
            <person name="Lipzen A."/>
            <person name="Chen C."/>
            <person name="Yanf M."/>
            <person name="Daum C."/>
            <person name="Ng V."/>
            <person name="Clum A."/>
            <person name="Ohm R."/>
            <person name="Martin F."/>
            <person name="Silar P."/>
            <person name="Natvig D."/>
            <person name="Lalanne C."/>
            <person name="Gautier V."/>
            <person name="Ament-Velasquez S.L."/>
            <person name="Kruys A."/>
            <person name="Hutchinson M.I."/>
            <person name="Powell A.J."/>
            <person name="Barry K."/>
            <person name="Miller A.N."/>
            <person name="Grigoriev I.V."/>
            <person name="Debuchy R."/>
            <person name="Gladieux P."/>
            <person name="Thoren M.H."/>
            <person name="Johannesson H."/>
        </authorList>
    </citation>
    <scope>NUCLEOTIDE SEQUENCE</scope>
    <source>
        <strain evidence="2">PSN243</strain>
    </source>
</reference>
<dbReference type="Pfam" id="PF14273">
    <property type="entry name" value="DUF4360"/>
    <property type="match status" value="1"/>
</dbReference>
<feature type="signal peptide" evidence="1">
    <location>
        <begin position="1"/>
        <end position="20"/>
    </location>
</feature>
<reference evidence="2" key="1">
    <citation type="journal article" date="2023" name="Mol. Phylogenet. Evol.">
        <title>Genome-scale phylogeny and comparative genomics of the fungal order Sordariales.</title>
        <authorList>
            <person name="Hensen N."/>
            <person name="Bonometti L."/>
            <person name="Westerberg I."/>
            <person name="Brannstrom I.O."/>
            <person name="Guillou S."/>
            <person name="Cros-Aarteil S."/>
            <person name="Calhoun S."/>
            <person name="Haridas S."/>
            <person name="Kuo A."/>
            <person name="Mondo S."/>
            <person name="Pangilinan J."/>
            <person name="Riley R."/>
            <person name="LaButti K."/>
            <person name="Andreopoulos B."/>
            <person name="Lipzen A."/>
            <person name="Chen C."/>
            <person name="Yan M."/>
            <person name="Daum C."/>
            <person name="Ng V."/>
            <person name="Clum A."/>
            <person name="Steindorff A."/>
            <person name="Ohm R.A."/>
            <person name="Martin F."/>
            <person name="Silar P."/>
            <person name="Natvig D.O."/>
            <person name="Lalanne C."/>
            <person name="Gautier V."/>
            <person name="Ament-Velasquez S.L."/>
            <person name="Kruys A."/>
            <person name="Hutchinson M.I."/>
            <person name="Powell A.J."/>
            <person name="Barry K."/>
            <person name="Miller A.N."/>
            <person name="Grigoriev I.V."/>
            <person name="Debuchy R."/>
            <person name="Gladieux P."/>
            <person name="Hiltunen Thoren M."/>
            <person name="Johannesson H."/>
        </authorList>
    </citation>
    <scope>NUCLEOTIDE SEQUENCE</scope>
    <source>
        <strain evidence="2">PSN243</strain>
    </source>
</reference>
<protein>
    <recommendedName>
        <fullName evidence="4">Ubiquitin 3 binding protein But2 C-terminal domain-containing protein</fullName>
    </recommendedName>
</protein>
<evidence type="ECO:0008006" key="4">
    <source>
        <dbReference type="Google" id="ProtNLM"/>
    </source>
</evidence>
<dbReference type="AlphaFoldDB" id="A0AAV9GQ34"/>
<keyword evidence="1" id="KW-0732">Signal</keyword>
<evidence type="ECO:0000313" key="2">
    <source>
        <dbReference type="EMBL" id="KAK4450446.1"/>
    </source>
</evidence>
<dbReference type="EMBL" id="MU865932">
    <property type="protein sequence ID" value="KAK4450446.1"/>
    <property type="molecule type" value="Genomic_DNA"/>
</dbReference>
<gene>
    <name evidence="2" type="ORF">QBC34DRAFT_379160</name>
</gene>
<name>A0AAV9GQ34_9PEZI</name>
<comment type="caution">
    <text evidence="2">The sequence shown here is derived from an EMBL/GenBank/DDBJ whole genome shotgun (WGS) entry which is preliminary data.</text>
</comment>
<organism evidence="2 3">
    <name type="scientific">Podospora aff. communis PSN243</name>
    <dbReference type="NCBI Taxonomy" id="3040156"/>
    <lineage>
        <taxon>Eukaryota</taxon>
        <taxon>Fungi</taxon>
        <taxon>Dikarya</taxon>
        <taxon>Ascomycota</taxon>
        <taxon>Pezizomycotina</taxon>
        <taxon>Sordariomycetes</taxon>
        <taxon>Sordariomycetidae</taxon>
        <taxon>Sordariales</taxon>
        <taxon>Podosporaceae</taxon>
        <taxon>Podospora</taxon>
    </lineage>
</organism>
<feature type="chain" id="PRO_5043451686" description="Ubiquitin 3 binding protein But2 C-terminal domain-containing protein" evidence="1">
    <location>
        <begin position="21"/>
        <end position="241"/>
    </location>
</feature>
<dbReference type="PANTHER" id="PTHR38847">
    <property type="match status" value="1"/>
</dbReference>
<dbReference type="Proteomes" id="UP001321760">
    <property type="component" value="Unassembled WGS sequence"/>
</dbReference>